<sequence>MDESISVLSIIDKLTPSWKDFKHTLKHGKDDLSLVKHGSHLRIEESLRAQDNDKGKGKDVVGPSVNMIKEGKNKNNKQNKGKKRDLKEHGSGSGSGSNKNPKLEFDKSKKFLSSRFSMKDIGEADIILGIKIKRKNKGIVITQSHYIEKILKKFSCKDCSLMSTLMAPVEKLKPNTGKPVDQLEYSRAINCLMYAITSTILDIAYVVGRLSRYPSVLDAYSDASWINHIEDSSSTSGWVFLLREVPFNGIPRSKHASLFYYGI</sequence>
<feature type="compositionally biased region" description="Basic and acidic residues" evidence="1">
    <location>
        <begin position="45"/>
        <end position="59"/>
    </location>
</feature>
<protein>
    <recommendedName>
        <fullName evidence="2">Reverse transcriptase Ty1/copia-type domain-containing protein</fullName>
    </recommendedName>
</protein>
<feature type="compositionally biased region" description="Basic residues" evidence="1">
    <location>
        <begin position="74"/>
        <end position="84"/>
    </location>
</feature>
<dbReference type="Pfam" id="PF07727">
    <property type="entry name" value="RVT_2"/>
    <property type="match status" value="1"/>
</dbReference>
<accession>A0A6L2NBQ6</accession>
<reference evidence="3" key="1">
    <citation type="journal article" date="2019" name="Sci. Rep.">
        <title>Draft genome of Tanacetum cinerariifolium, the natural source of mosquito coil.</title>
        <authorList>
            <person name="Yamashiro T."/>
            <person name="Shiraishi A."/>
            <person name="Satake H."/>
            <person name="Nakayama K."/>
        </authorList>
    </citation>
    <scope>NUCLEOTIDE SEQUENCE</scope>
</reference>
<feature type="domain" description="Reverse transcriptase Ty1/copia-type" evidence="2">
    <location>
        <begin position="106"/>
        <end position="164"/>
    </location>
</feature>
<dbReference type="EMBL" id="BKCJ010008698">
    <property type="protein sequence ID" value="GEU83520.1"/>
    <property type="molecule type" value="Genomic_DNA"/>
</dbReference>
<evidence type="ECO:0000259" key="2">
    <source>
        <dbReference type="Pfam" id="PF07727"/>
    </source>
</evidence>
<dbReference type="InterPro" id="IPR013103">
    <property type="entry name" value="RVT_2"/>
</dbReference>
<feature type="region of interest" description="Disordered" evidence="1">
    <location>
        <begin position="45"/>
        <end position="104"/>
    </location>
</feature>
<organism evidence="3">
    <name type="scientific">Tanacetum cinerariifolium</name>
    <name type="common">Dalmatian daisy</name>
    <name type="synonym">Chrysanthemum cinerariifolium</name>
    <dbReference type="NCBI Taxonomy" id="118510"/>
    <lineage>
        <taxon>Eukaryota</taxon>
        <taxon>Viridiplantae</taxon>
        <taxon>Streptophyta</taxon>
        <taxon>Embryophyta</taxon>
        <taxon>Tracheophyta</taxon>
        <taxon>Spermatophyta</taxon>
        <taxon>Magnoliopsida</taxon>
        <taxon>eudicotyledons</taxon>
        <taxon>Gunneridae</taxon>
        <taxon>Pentapetalae</taxon>
        <taxon>asterids</taxon>
        <taxon>campanulids</taxon>
        <taxon>Asterales</taxon>
        <taxon>Asteraceae</taxon>
        <taxon>Asteroideae</taxon>
        <taxon>Anthemideae</taxon>
        <taxon>Anthemidinae</taxon>
        <taxon>Tanacetum</taxon>
    </lineage>
</organism>
<proteinExistence type="predicted"/>
<gene>
    <name evidence="3" type="ORF">Tci_055498</name>
</gene>
<evidence type="ECO:0000313" key="3">
    <source>
        <dbReference type="EMBL" id="GEU83520.1"/>
    </source>
</evidence>
<name>A0A6L2NBQ6_TANCI</name>
<comment type="caution">
    <text evidence="3">The sequence shown here is derived from an EMBL/GenBank/DDBJ whole genome shotgun (WGS) entry which is preliminary data.</text>
</comment>
<dbReference type="AlphaFoldDB" id="A0A6L2NBQ6"/>
<evidence type="ECO:0000256" key="1">
    <source>
        <dbReference type="SAM" id="MobiDB-lite"/>
    </source>
</evidence>